<sequence>MVVHVPSLFVGTVFAGSGFLLLHRELSHRSRLTYRWVLAGKFDSHLDSFHVLQRRIKGTHNHYTFCCCNELLPIHLVCVTLALAICMISVKHYFTEKVEEQYREFWAKAKAANKVPLVKEASVQTAGLTAYTVSAWNKGVNTLRNALNKDE</sequence>
<dbReference type="EMBL" id="HBKQ01063344">
    <property type="protein sequence ID" value="CAE2291070.1"/>
    <property type="molecule type" value="Transcribed_RNA"/>
</dbReference>
<dbReference type="AlphaFoldDB" id="A0A6U6LT28"/>
<gene>
    <name evidence="2" type="ORF">OAUR00152_LOCUS43219</name>
    <name evidence="3" type="ORF">OAUR00152_LOCUS43227</name>
</gene>
<evidence type="ECO:0000313" key="3">
    <source>
        <dbReference type="EMBL" id="CAE2291083.1"/>
    </source>
</evidence>
<evidence type="ECO:0000313" key="2">
    <source>
        <dbReference type="EMBL" id="CAE2291070.1"/>
    </source>
</evidence>
<keyword evidence="1" id="KW-0812">Transmembrane</keyword>
<keyword evidence="1" id="KW-0472">Membrane</keyword>
<proteinExistence type="predicted"/>
<evidence type="ECO:0000256" key="1">
    <source>
        <dbReference type="SAM" id="Phobius"/>
    </source>
</evidence>
<feature type="transmembrane region" description="Helical" evidence="1">
    <location>
        <begin position="6"/>
        <end position="22"/>
    </location>
</feature>
<protein>
    <submittedName>
        <fullName evidence="2">Uncharacterized protein</fullName>
    </submittedName>
</protein>
<keyword evidence="1" id="KW-1133">Transmembrane helix</keyword>
<accession>A0A6U6LT28</accession>
<reference evidence="2" key="1">
    <citation type="submission" date="2021-01" db="EMBL/GenBank/DDBJ databases">
        <authorList>
            <person name="Corre E."/>
            <person name="Pelletier E."/>
            <person name="Niang G."/>
            <person name="Scheremetjew M."/>
            <person name="Finn R."/>
            <person name="Kale V."/>
            <person name="Holt S."/>
            <person name="Cochrane G."/>
            <person name="Meng A."/>
            <person name="Brown T."/>
            <person name="Cohen L."/>
        </authorList>
    </citation>
    <scope>NUCLEOTIDE SEQUENCE</scope>
    <source>
        <strain evidence="2">Isolate 1302-5</strain>
    </source>
</reference>
<dbReference type="EMBL" id="HBKQ01063355">
    <property type="protein sequence ID" value="CAE2291083.1"/>
    <property type="molecule type" value="Transcribed_RNA"/>
</dbReference>
<name>A0A6U6LT28_9STRA</name>
<organism evidence="2">
    <name type="scientific">Odontella aurita</name>
    <dbReference type="NCBI Taxonomy" id="265563"/>
    <lineage>
        <taxon>Eukaryota</taxon>
        <taxon>Sar</taxon>
        <taxon>Stramenopiles</taxon>
        <taxon>Ochrophyta</taxon>
        <taxon>Bacillariophyta</taxon>
        <taxon>Mediophyceae</taxon>
        <taxon>Biddulphiophycidae</taxon>
        <taxon>Eupodiscales</taxon>
        <taxon>Odontellaceae</taxon>
        <taxon>Odontella</taxon>
    </lineage>
</organism>